<feature type="compositionally biased region" description="Basic and acidic residues" evidence="1">
    <location>
        <begin position="182"/>
        <end position="207"/>
    </location>
</feature>
<dbReference type="Proteomes" id="UP001159405">
    <property type="component" value="Unassembled WGS sequence"/>
</dbReference>
<feature type="region of interest" description="Disordered" evidence="1">
    <location>
        <begin position="110"/>
        <end position="207"/>
    </location>
</feature>
<organism evidence="2 3">
    <name type="scientific">Porites lobata</name>
    <dbReference type="NCBI Taxonomy" id="104759"/>
    <lineage>
        <taxon>Eukaryota</taxon>
        <taxon>Metazoa</taxon>
        <taxon>Cnidaria</taxon>
        <taxon>Anthozoa</taxon>
        <taxon>Hexacorallia</taxon>
        <taxon>Scleractinia</taxon>
        <taxon>Fungiina</taxon>
        <taxon>Poritidae</taxon>
        <taxon>Porites</taxon>
    </lineage>
</organism>
<evidence type="ECO:0000313" key="3">
    <source>
        <dbReference type="Proteomes" id="UP001159405"/>
    </source>
</evidence>
<sequence length="207" mass="23786">MATQFYVVEFPSEDEKYRGPYLVPANKVKKENGTTQVLWRVVDELMGNIMEVYYEATCVKQGRKKECSDFLDLLKKNRQQAEISNKGGVRSCKKPAKLDYYEFEGLAECSTSGKPPTKKAKKATTETPFNTSFNESDEDLEPFDPETERKAVMKKWTKEALSKSENPKTKGSSRQNSKTKKPPREDSRKQQRSQEEKINSSQKKSEM</sequence>
<accession>A0ABN8R5L9</accession>
<evidence type="ECO:0000313" key="2">
    <source>
        <dbReference type="EMBL" id="CAH3174662.1"/>
    </source>
</evidence>
<protein>
    <submittedName>
        <fullName evidence="2">Uncharacterized protein</fullName>
    </submittedName>
</protein>
<gene>
    <name evidence="2" type="ORF">PLOB_00015359</name>
</gene>
<comment type="caution">
    <text evidence="2">The sequence shown here is derived from an EMBL/GenBank/DDBJ whole genome shotgun (WGS) entry which is preliminary data.</text>
</comment>
<evidence type="ECO:0000256" key="1">
    <source>
        <dbReference type="SAM" id="MobiDB-lite"/>
    </source>
</evidence>
<feature type="compositionally biased region" description="Basic and acidic residues" evidence="1">
    <location>
        <begin position="146"/>
        <end position="168"/>
    </location>
</feature>
<feature type="compositionally biased region" description="Acidic residues" evidence="1">
    <location>
        <begin position="135"/>
        <end position="145"/>
    </location>
</feature>
<name>A0ABN8R5L9_9CNID</name>
<reference evidence="2 3" key="1">
    <citation type="submission" date="2022-05" db="EMBL/GenBank/DDBJ databases">
        <authorList>
            <consortium name="Genoscope - CEA"/>
            <person name="William W."/>
        </authorList>
    </citation>
    <scope>NUCLEOTIDE SEQUENCE [LARGE SCALE GENOMIC DNA]</scope>
</reference>
<proteinExistence type="predicted"/>
<dbReference type="EMBL" id="CALNXK010000192">
    <property type="protein sequence ID" value="CAH3174662.1"/>
    <property type="molecule type" value="Genomic_DNA"/>
</dbReference>
<keyword evidence="3" id="KW-1185">Reference proteome</keyword>